<evidence type="ECO:0008006" key="3">
    <source>
        <dbReference type="Google" id="ProtNLM"/>
    </source>
</evidence>
<sequence>MSVQFLVLDGSELEAAILLAQEQSVHVSARREELVRLRRAGFVEAPVAIECFVRTPFLLEQYPRRYRKKLRRSLTEWELANLRIELMTIANFGIERFVEEVYFPIFVRIMYGKGIAPHRAHELDAIMELLRDDAVVATVRNRDGELCGAALLHPGKHDGARHVLRGELPFGLWEEGLIYGLRDGLAGCRRAFMVKLAEAMGDAGRNWLSLGRDLVYCDDGYDGVFFEKLHIAESIVAILGDEHAMFSWRPRTGERFIFFEWDSSGARLLPRNYGCESAQFDPIAALLVPEPSTSMDR</sequence>
<protein>
    <recommendedName>
        <fullName evidence="3">N-acetyltransferase domain-containing protein</fullName>
    </recommendedName>
</protein>
<gene>
    <name evidence="1" type="ORF">LZC95_43295</name>
</gene>
<organism evidence="1 2">
    <name type="scientific">Pendulispora brunnea</name>
    <dbReference type="NCBI Taxonomy" id="2905690"/>
    <lineage>
        <taxon>Bacteria</taxon>
        <taxon>Pseudomonadati</taxon>
        <taxon>Myxococcota</taxon>
        <taxon>Myxococcia</taxon>
        <taxon>Myxococcales</taxon>
        <taxon>Sorangiineae</taxon>
        <taxon>Pendulisporaceae</taxon>
        <taxon>Pendulispora</taxon>
    </lineage>
</organism>
<name>A0ABZ2K3Q8_9BACT</name>
<dbReference type="EMBL" id="CP089982">
    <property type="protein sequence ID" value="WXA93267.1"/>
    <property type="molecule type" value="Genomic_DNA"/>
</dbReference>
<proteinExistence type="predicted"/>
<keyword evidence="2" id="KW-1185">Reference proteome</keyword>
<evidence type="ECO:0000313" key="1">
    <source>
        <dbReference type="EMBL" id="WXA93267.1"/>
    </source>
</evidence>
<dbReference type="RefSeq" id="WP_394843867.1">
    <property type="nucleotide sequence ID" value="NZ_CP089982.1"/>
</dbReference>
<reference evidence="1 2" key="1">
    <citation type="submission" date="2021-12" db="EMBL/GenBank/DDBJ databases">
        <title>Discovery of the Pendulisporaceae a myxobacterial family with distinct sporulation behavior and unique specialized metabolism.</title>
        <authorList>
            <person name="Garcia R."/>
            <person name="Popoff A."/>
            <person name="Bader C.D."/>
            <person name="Loehr J."/>
            <person name="Walesch S."/>
            <person name="Walt C."/>
            <person name="Boldt J."/>
            <person name="Bunk B."/>
            <person name="Haeckl F.J.F.P.J."/>
            <person name="Gunesch A.P."/>
            <person name="Birkelbach J."/>
            <person name="Nuebel U."/>
            <person name="Pietschmann T."/>
            <person name="Bach T."/>
            <person name="Mueller R."/>
        </authorList>
    </citation>
    <scope>NUCLEOTIDE SEQUENCE [LARGE SCALE GENOMIC DNA]</scope>
    <source>
        <strain evidence="1 2">MSr12523</strain>
    </source>
</reference>
<accession>A0ABZ2K3Q8</accession>
<dbReference type="Proteomes" id="UP001379533">
    <property type="component" value="Chromosome"/>
</dbReference>
<evidence type="ECO:0000313" key="2">
    <source>
        <dbReference type="Proteomes" id="UP001379533"/>
    </source>
</evidence>